<dbReference type="Pfam" id="PF00528">
    <property type="entry name" value="BPD_transp_1"/>
    <property type="match status" value="1"/>
</dbReference>
<evidence type="ECO:0000313" key="10">
    <source>
        <dbReference type="Proteomes" id="UP001260980"/>
    </source>
</evidence>
<keyword evidence="2 7" id="KW-0813">Transport</keyword>
<dbReference type="RefSeq" id="WP_315954253.1">
    <property type="nucleotide sequence ID" value="NZ_JAWCUD010000009.1"/>
</dbReference>
<dbReference type="PANTHER" id="PTHR30193">
    <property type="entry name" value="ABC TRANSPORTER PERMEASE PROTEIN"/>
    <property type="match status" value="1"/>
</dbReference>
<gene>
    <name evidence="9" type="ORF">RQP52_24410</name>
</gene>
<evidence type="ECO:0000256" key="2">
    <source>
        <dbReference type="ARBA" id="ARBA00022448"/>
    </source>
</evidence>
<evidence type="ECO:0000256" key="6">
    <source>
        <dbReference type="ARBA" id="ARBA00023136"/>
    </source>
</evidence>
<evidence type="ECO:0000256" key="5">
    <source>
        <dbReference type="ARBA" id="ARBA00022989"/>
    </source>
</evidence>
<dbReference type="Proteomes" id="UP001260980">
    <property type="component" value="Unassembled WGS sequence"/>
</dbReference>
<comment type="caution">
    <text evidence="9">The sequence shown here is derived from an EMBL/GenBank/DDBJ whole genome shotgun (WGS) entry which is preliminary data.</text>
</comment>
<evidence type="ECO:0000259" key="8">
    <source>
        <dbReference type="PROSITE" id="PS50928"/>
    </source>
</evidence>
<evidence type="ECO:0000256" key="4">
    <source>
        <dbReference type="ARBA" id="ARBA00022692"/>
    </source>
</evidence>
<organism evidence="9 10">
    <name type="scientific">Paenibacillus violae</name>
    <dbReference type="NCBI Taxonomy" id="3077234"/>
    <lineage>
        <taxon>Bacteria</taxon>
        <taxon>Bacillati</taxon>
        <taxon>Bacillota</taxon>
        <taxon>Bacilli</taxon>
        <taxon>Bacillales</taxon>
        <taxon>Paenibacillaceae</taxon>
        <taxon>Paenibacillus</taxon>
    </lineage>
</organism>
<dbReference type="Gene3D" id="1.10.3720.10">
    <property type="entry name" value="MetI-like"/>
    <property type="match status" value="1"/>
</dbReference>
<feature type="domain" description="ABC transmembrane type-1" evidence="8">
    <location>
        <begin position="84"/>
        <end position="297"/>
    </location>
</feature>
<reference evidence="9 10" key="1">
    <citation type="submission" date="2023-10" db="EMBL/GenBank/DDBJ databases">
        <title>Paenibacillus strain PFR10 Genome sequencing and assembly.</title>
        <authorList>
            <person name="Kim I."/>
        </authorList>
    </citation>
    <scope>NUCLEOTIDE SEQUENCE [LARGE SCALE GENOMIC DNA]</scope>
    <source>
        <strain evidence="9 10">PFR10</strain>
    </source>
</reference>
<dbReference type="PANTHER" id="PTHR30193:SF37">
    <property type="entry name" value="INNER MEMBRANE ABC TRANSPORTER PERMEASE PROTEIN YCJO"/>
    <property type="match status" value="1"/>
</dbReference>
<feature type="transmembrane region" description="Helical" evidence="7">
    <location>
        <begin position="222"/>
        <end position="241"/>
    </location>
</feature>
<evidence type="ECO:0000256" key="1">
    <source>
        <dbReference type="ARBA" id="ARBA00004651"/>
    </source>
</evidence>
<dbReference type="EMBL" id="JAWCUD010000009">
    <property type="protein sequence ID" value="MDU0204232.1"/>
    <property type="molecule type" value="Genomic_DNA"/>
</dbReference>
<sequence length="308" mass="35141">MKRKDDSPMRPFWQTAKFRENLAGYLFILPNLTGYLAFILLPILFSLYLVFVDWEYLKGFAGITWVGFDNFKALPSDPKFLKSLQNNTVFTLVSVPASIVIGLFMAVILNKYVFFKNTMRLLIFLPYVSSLVAVSVIWSIMYRATNGPINQFLLSIGIEHPPGWLSSPKSALFTIIIMSVWVTIGYAMVIYLAGLQGISKDLYEAAEIDGASKMRQFFQITVPMLTPTTFLIAITLIIWSFQVFGPVAVMTQGGPIDSTMVLSYHIYLLAFRFYKMGYAAAVSWVLFTIIFIITLIQWQSQKRWQDHF</sequence>
<feature type="transmembrane region" description="Helical" evidence="7">
    <location>
        <begin position="171"/>
        <end position="193"/>
    </location>
</feature>
<proteinExistence type="inferred from homology"/>
<keyword evidence="6 7" id="KW-0472">Membrane</keyword>
<name>A0ABU3RJ06_9BACL</name>
<dbReference type="InterPro" id="IPR051393">
    <property type="entry name" value="ABC_transporter_permease"/>
</dbReference>
<keyword evidence="10" id="KW-1185">Reference proteome</keyword>
<feature type="transmembrane region" description="Helical" evidence="7">
    <location>
        <begin position="21"/>
        <end position="51"/>
    </location>
</feature>
<comment type="subcellular location">
    <subcellularLocation>
        <location evidence="1 7">Cell membrane</location>
        <topology evidence="1 7">Multi-pass membrane protein</topology>
    </subcellularLocation>
</comment>
<dbReference type="PROSITE" id="PS50928">
    <property type="entry name" value="ABC_TM1"/>
    <property type="match status" value="1"/>
</dbReference>
<protein>
    <submittedName>
        <fullName evidence="9">Sugar ABC transporter permease</fullName>
    </submittedName>
</protein>
<feature type="transmembrane region" description="Helical" evidence="7">
    <location>
        <begin position="278"/>
        <end position="298"/>
    </location>
</feature>
<keyword evidence="3" id="KW-1003">Cell membrane</keyword>
<evidence type="ECO:0000256" key="3">
    <source>
        <dbReference type="ARBA" id="ARBA00022475"/>
    </source>
</evidence>
<dbReference type="InterPro" id="IPR000515">
    <property type="entry name" value="MetI-like"/>
</dbReference>
<accession>A0ABU3RJ06</accession>
<evidence type="ECO:0000256" key="7">
    <source>
        <dbReference type="RuleBase" id="RU363032"/>
    </source>
</evidence>
<dbReference type="CDD" id="cd06261">
    <property type="entry name" value="TM_PBP2"/>
    <property type="match status" value="1"/>
</dbReference>
<comment type="similarity">
    <text evidence="7">Belongs to the binding-protein-dependent transport system permease family.</text>
</comment>
<feature type="transmembrane region" description="Helical" evidence="7">
    <location>
        <begin position="121"/>
        <end position="141"/>
    </location>
</feature>
<keyword evidence="5 7" id="KW-1133">Transmembrane helix</keyword>
<evidence type="ECO:0000313" key="9">
    <source>
        <dbReference type="EMBL" id="MDU0204232.1"/>
    </source>
</evidence>
<dbReference type="InterPro" id="IPR035906">
    <property type="entry name" value="MetI-like_sf"/>
</dbReference>
<keyword evidence="4 7" id="KW-0812">Transmembrane</keyword>
<dbReference type="SUPFAM" id="SSF161098">
    <property type="entry name" value="MetI-like"/>
    <property type="match status" value="1"/>
</dbReference>
<feature type="transmembrane region" description="Helical" evidence="7">
    <location>
        <begin position="89"/>
        <end position="109"/>
    </location>
</feature>